<dbReference type="Proteomes" id="UP000001514">
    <property type="component" value="Unassembled WGS sequence"/>
</dbReference>
<dbReference type="KEGG" id="smo:SELMODRAFT_427860"/>
<reference evidence="1 2" key="1">
    <citation type="journal article" date="2011" name="Science">
        <title>The Selaginella genome identifies genetic changes associated with the evolution of vascular plants.</title>
        <authorList>
            <person name="Banks J.A."/>
            <person name="Nishiyama T."/>
            <person name="Hasebe M."/>
            <person name="Bowman J.L."/>
            <person name="Gribskov M."/>
            <person name="dePamphilis C."/>
            <person name="Albert V.A."/>
            <person name="Aono N."/>
            <person name="Aoyama T."/>
            <person name="Ambrose B.A."/>
            <person name="Ashton N.W."/>
            <person name="Axtell M.J."/>
            <person name="Barker E."/>
            <person name="Barker M.S."/>
            <person name="Bennetzen J.L."/>
            <person name="Bonawitz N.D."/>
            <person name="Chapple C."/>
            <person name="Cheng C."/>
            <person name="Correa L.G."/>
            <person name="Dacre M."/>
            <person name="DeBarry J."/>
            <person name="Dreyer I."/>
            <person name="Elias M."/>
            <person name="Engstrom E.M."/>
            <person name="Estelle M."/>
            <person name="Feng L."/>
            <person name="Finet C."/>
            <person name="Floyd S.K."/>
            <person name="Frommer W.B."/>
            <person name="Fujita T."/>
            <person name="Gramzow L."/>
            <person name="Gutensohn M."/>
            <person name="Harholt J."/>
            <person name="Hattori M."/>
            <person name="Heyl A."/>
            <person name="Hirai T."/>
            <person name="Hiwatashi Y."/>
            <person name="Ishikawa M."/>
            <person name="Iwata M."/>
            <person name="Karol K.G."/>
            <person name="Koehler B."/>
            <person name="Kolukisaoglu U."/>
            <person name="Kubo M."/>
            <person name="Kurata T."/>
            <person name="Lalonde S."/>
            <person name="Li K."/>
            <person name="Li Y."/>
            <person name="Litt A."/>
            <person name="Lyons E."/>
            <person name="Manning G."/>
            <person name="Maruyama T."/>
            <person name="Michael T.P."/>
            <person name="Mikami K."/>
            <person name="Miyazaki S."/>
            <person name="Morinaga S."/>
            <person name="Murata T."/>
            <person name="Mueller-Roeber B."/>
            <person name="Nelson D.R."/>
            <person name="Obara M."/>
            <person name="Oguri Y."/>
            <person name="Olmstead R.G."/>
            <person name="Onodera N."/>
            <person name="Petersen B.L."/>
            <person name="Pils B."/>
            <person name="Prigge M."/>
            <person name="Rensing S.A."/>
            <person name="Riano-Pachon D.M."/>
            <person name="Roberts A.W."/>
            <person name="Sato Y."/>
            <person name="Scheller H.V."/>
            <person name="Schulz B."/>
            <person name="Schulz C."/>
            <person name="Shakirov E.V."/>
            <person name="Shibagaki N."/>
            <person name="Shinohara N."/>
            <person name="Shippen D.E."/>
            <person name="Soerensen I."/>
            <person name="Sotooka R."/>
            <person name="Sugimoto N."/>
            <person name="Sugita M."/>
            <person name="Sumikawa N."/>
            <person name="Tanurdzic M."/>
            <person name="Theissen G."/>
            <person name="Ulvskov P."/>
            <person name="Wakazuki S."/>
            <person name="Weng J.K."/>
            <person name="Willats W.W."/>
            <person name="Wipf D."/>
            <person name="Wolf P.G."/>
            <person name="Yang L."/>
            <person name="Zimmer A.D."/>
            <person name="Zhu Q."/>
            <person name="Mitros T."/>
            <person name="Hellsten U."/>
            <person name="Loque D."/>
            <person name="Otillar R."/>
            <person name="Salamov A."/>
            <person name="Schmutz J."/>
            <person name="Shapiro H."/>
            <person name="Lindquist E."/>
            <person name="Lucas S."/>
            <person name="Rokhsar D."/>
            <person name="Grigoriev I.V."/>
        </authorList>
    </citation>
    <scope>NUCLEOTIDE SEQUENCE [LARGE SCALE GENOMIC DNA]</scope>
</reference>
<name>D8T0X8_SELML</name>
<gene>
    <name evidence="1" type="ORF">SELMODRAFT_427860</name>
</gene>
<dbReference type="EMBL" id="GL377660">
    <property type="protein sequence ID" value="EFJ09667.1"/>
    <property type="molecule type" value="Genomic_DNA"/>
</dbReference>
<dbReference type="Gramene" id="EFJ09667">
    <property type="protein sequence ID" value="EFJ09667"/>
    <property type="gene ID" value="SELMODRAFT_427860"/>
</dbReference>
<evidence type="ECO:0000313" key="2">
    <source>
        <dbReference type="Proteomes" id="UP000001514"/>
    </source>
</evidence>
<accession>D8T0X8</accession>
<organism evidence="2">
    <name type="scientific">Selaginella moellendorffii</name>
    <name type="common">Spikemoss</name>
    <dbReference type="NCBI Taxonomy" id="88036"/>
    <lineage>
        <taxon>Eukaryota</taxon>
        <taxon>Viridiplantae</taxon>
        <taxon>Streptophyta</taxon>
        <taxon>Embryophyta</taxon>
        <taxon>Tracheophyta</taxon>
        <taxon>Lycopodiopsida</taxon>
        <taxon>Selaginellales</taxon>
        <taxon>Selaginellaceae</taxon>
        <taxon>Selaginella</taxon>
    </lineage>
</organism>
<protein>
    <submittedName>
        <fullName evidence="1">Uncharacterized protein</fullName>
    </submittedName>
</protein>
<dbReference type="InParanoid" id="D8T0X8"/>
<sequence>MAAFLARCLDSTRSARSLADEVRIVLTRNKLGRRAVHHILTASERKAFEIAKRNAHLVRSAGARKQPLADTYYKYCQALQWPYIFIHRDSIGGDNLVVVDLRTLGLSDGRLEQLVTLVVATLGPLNDECWHQTLQTASEIFVGLPTKEPDDKPLESGNEDQVIPSLRGMLRFQGTFGETKNMCRASLDICHSFLVDNGIELTKPWWTVD</sequence>
<dbReference type="HOGENOM" id="CLU_1317391_0_0_1"/>
<evidence type="ECO:0000313" key="1">
    <source>
        <dbReference type="EMBL" id="EFJ09667.1"/>
    </source>
</evidence>
<proteinExistence type="predicted"/>
<dbReference type="AlphaFoldDB" id="D8T0X8"/>
<keyword evidence="2" id="KW-1185">Reference proteome</keyword>
<dbReference type="eggNOG" id="ENOG502R37D">
    <property type="taxonomic scope" value="Eukaryota"/>
</dbReference>